<name>F8PZ44_SERL3</name>
<reference evidence="2" key="1">
    <citation type="journal article" date="2011" name="Science">
        <title>The plant cell wall-decomposing machinery underlies the functional diversity of forest fungi.</title>
        <authorList>
            <person name="Eastwood D.C."/>
            <person name="Floudas D."/>
            <person name="Binder M."/>
            <person name="Majcherczyk A."/>
            <person name="Schneider P."/>
            <person name="Aerts A."/>
            <person name="Asiegbu F.O."/>
            <person name="Baker S.E."/>
            <person name="Barry K."/>
            <person name="Bendiksby M."/>
            <person name="Blumentritt M."/>
            <person name="Coutinho P.M."/>
            <person name="Cullen D."/>
            <person name="de Vries R.P."/>
            <person name="Gathman A."/>
            <person name="Goodell B."/>
            <person name="Henrissat B."/>
            <person name="Ihrmark K."/>
            <person name="Kauserud H."/>
            <person name="Kohler A."/>
            <person name="LaButti K."/>
            <person name="Lapidus A."/>
            <person name="Lavin J.L."/>
            <person name="Lee Y.-H."/>
            <person name="Lindquist E."/>
            <person name="Lilly W."/>
            <person name="Lucas S."/>
            <person name="Morin E."/>
            <person name="Murat C."/>
            <person name="Oguiza J.A."/>
            <person name="Park J."/>
            <person name="Pisabarro A.G."/>
            <person name="Riley R."/>
            <person name="Rosling A."/>
            <person name="Salamov A."/>
            <person name="Schmidt O."/>
            <person name="Schmutz J."/>
            <person name="Skrede I."/>
            <person name="Stenlid J."/>
            <person name="Wiebenga A."/>
            <person name="Xie X."/>
            <person name="Kuees U."/>
            <person name="Hibbett D.S."/>
            <person name="Hoffmeister D."/>
            <person name="Hoegberg N."/>
            <person name="Martin F."/>
            <person name="Grigoriev I.V."/>
            <person name="Watkinson S.C."/>
        </authorList>
    </citation>
    <scope>NUCLEOTIDE SEQUENCE [LARGE SCALE GENOMIC DNA]</scope>
    <source>
        <strain evidence="2">strain S7.3</strain>
    </source>
</reference>
<feature type="non-terminal residue" evidence="1">
    <location>
        <position position="1"/>
    </location>
</feature>
<organism evidence="2">
    <name type="scientific">Serpula lacrymans var. lacrymans (strain S7.3)</name>
    <name type="common">Dry rot fungus</name>
    <dbReference type="NCBI Taxonomy" id="936435"/>
    <lineage>
        <taxon>Eukaryota</taxon>
        <taxon>Fungi</taxon>
        <taxon>Dikarya</taxon>
        <taxon>Basidiomycota</taxon>
        <taxon>Agaricomycotina</taxon>
        <taxon>Agaricomycetes</taxon>
        <taxon>Agaricomycetidae</taxon>
        <taxon>Boletales</taxon>
        <taxon>Coniophorineae</taxon>
        <taxon>Serpulaceae</taxon>
        <taxon>Serpula</taxon>
    </lineage>
</organism>
<evidence type="ECO:0000313" key="1">
    <source>
        <dbReference type="EMBL" id="EGN99157.1"/>
    </source>
</evidence>
<dbReference type="InParanoid" id="F8PZ44"/>
<dbReference type="EMBL" id="GL945480">
    <property type="protein sequence ID" value="EGN99157.1"/>
    <property type="molecule type" value="Genomic_DNA"/>
</dbReference>
<keyword evidence="2" id="KW-1185">Reference proteome</keyword>
<accession>F8PZ44</accession>
<protein>
    <submittedName>
        <fullName evidence="1">Uncharacterized protein</fullName>
    </submittedName>
</protein>
<dbReference type="HOGENOM" id="CLU_2764931_0_0_1"/>
<gene>
    <name evidence="1" type="ORF">SERLA73DRAFT_137347</name>
</gene>
<evidence type="ECO:0000313" key="2">
    <source>
        <dbReference type="Proteomes" id="UP000008063"/>
    </source>
</evidence>
<proteinExistence type="predicted"/>
<sequence length="70" mass="8191">VYSLFGHKGFYRHNHMVDFCWKRRREAGVKMIRVHDSDTGQWTSLFQSLSPRELKASQVMQMTSSVQAMA</sequence>
<dbReference type="AlphaFoldDB" id="F8PZ44"/>
<dbReference type="Proteomes" id="UP000008063">
    <property type="component" value="Unassembled WGS sequence"/>
</dbReference>